<dbReference type="SUPFAM" id="SSF53335">
    <property type="entry name" value="S-adenosyl-L-methionine-dependent methyltransferases"/>
    <property type="match status" value="1"/>
</dbReference>
<name>K0B688_9ARCH</name>
<dbReference type="GO" id="GO:0008168">
    <property type="term" value="F:methyltransferase activity"/>
    <property type="evidence" value="ECO:0007669"/>
    <property type="project" value="UniProtKB-KW"/>
</dbReference>
<evidence type="ECO:0000259" key="1">
    <source>
        <dbReference type="Pfam" id="PF05050"/>
    </source>
</evidence>
<dbReference type="PATRIC" id="fig|1229908.8.peg.83"/>
<dbReference type="InterPro" id="IPR006342">
    <property type="entry name" value="FkbM_mtfrase"/>
</dbReference>
<dbReference type="HOGENOM" id="CLU_1069341_0_0_2"/>
<dbReference type="GeneID" id="13725532"/>
<dbReference type="GO" id="GO:0032259">
    <property type="term" value="P:methylation"/>
    <property type="evidence" value="ECO:0007669"/>
    <property type="project" value="UniProtKB-KW"/>
</dbReference>
<keyword evidence="2" id="KW-0489">Methyltransferase</keyword>
<dbReference type="PANTHER" id="PTHR34203">
    <property type="entry name" value="METHYLTRANSFERASE, FKBM FAMILY PROTEIN"/>
    <property type="match status" value="1"/>
</dbReference>
<dbReference type="NCBIfam" id="TIGR01444">
    <property type="entry name" value="fkbM_fam"/>
    <property type="match status" value="1"/>
</dbReference>
<dbReference type="Pfam" id="PF05050">
    <property type="entry name" value="Methyltransf_21"/>
    <property type="match status" value="1"/>
</dbReference>
<dbReference type="PANTHER" id="PTHR34203:SF15">
    <property type="entry name" value="SLL1173 PROTEIN"/>
    <property type="match status" value="1"/>
</dbReference>
<feature type="domain" description="Methyltransferase FkbM" evidence="1">
    <location>
        <begin position="84"/>
        <end position="236"/>
    </location>
</feature>
<dbReference type="InterPro" id="IPR052514">
    <property type="entry name" value="SAM-dependent_MTase"/>
</dbReference>
<dbReference type="KEGG" id="nkr:NKOR_00395"/>
<dbReference type="Proteomes" id="UP000006101">
    <property type="component" value="Chromosome"/>
</dbReference>
<dbReference type="STRING" id="1229908.NKOR_00395"/>
<accession>K0B688</accession>
<reference evidence="2 3" key="1">
    <citation type="journal article" date="2012" name="J. Bacteriol.">
        <title>Draft Genome Sequence of an Ammonia-Oxidizing Archaeon, "Candidatus Nitrosopumilus koreensis" AR1, from Marine Sediment.</title>
        <authorList>
            <person name="Park S.J."/>
            <person name="Kim J.G."/>
            <person name="Jung M.Y."/>
            <person name="Kim S.J."/>
            <person name="Cha I.T."/>
            <person name="Kwon K."/>
            <person name="Lee J.H."/>
            <person name="Rhee S.K."/>
        </authorList>
    </citation>
    <scope>NUCLEOTIDE SEQUENCE [LARGE SCALE GENOMIC DNA]</scope>
    <source>
        <strain evidence="2 3">AR1</strain>
    </source>
</reference>
<evidence type="ECO:0000313" key="2">
    <source>
        <dbReference type="EMBL" id="AFS80001.1"/>
    </source>
</evidence>
<evidence type="ECO:0000313" key="3">
    <source>
        <dbReference type="Proteomes" id="UP000006101"/>
    </source>
</evidence>
<proteinExistence type="predicted"/>
<dbReference type="AlphaFoldDB" id="K0B688"/>
<dbReference type="EMBL" id="CP003842">
    <property type="protein sequence ID" value="AFS80001.1"/>
    <property type="molecule type" value="Genomic_DNA"/>
</dbReference>
<dbReference type="InterPro" id="IPR029063">
    <property type="entry name" value="SAM-dependent_MTases_sf"/>
</dbReference>
<organism evidence="2 3">
    <name type="scientific">Candidatus Nitrosopumilus koreensis AR1</name>
    <dbReference type="NCBI Taxonomy" id="1229908"/>
    <lineage>
        <taxon>Archaea</taxon>
        <taxon>Nitrososphaerota</taxon>
        <taxon>Nitrososphaeria</taxon>
        <taxon>Nitrosopumilales</taxon>
        <taxon>Nitrosopumilaceae</taxon>
        <taxon>Nitrosopumilus</taxon>
    </lineage>
</organism>
<keyword evidence="3" id="KW-1185">Reference proteome</keyword>
<keyword evidence="2" id="KW-0808">Transferase</keyword>
<protein>
    <submittedName>
        <fullName evidence="2">FkbM family methyltransferase</fullName>
    </submittedName>
</protein>
<dbReference type="Gene3D" id="3.40.50.150">
    <property type="entry name" value="Vaccinia Virus protein VP39"/>
    <property type="match status" value="1"/>
</dbReference>
<dbReference type="RefSeq" id="WP_014962392.1">
    <property type="nucleotide sequence ID" value="NC_018655.1"/>
</dbReference>
<gene>
    <name evidence="2" type="ORF">NKOR_00395</name>
</gene>
<sequence length="262" mass="30299">MKIQNLFHKIKIILKIINITKNSKETLKLIIKNKCPPKIELKNGINFYTNENALDVVAIIENFSSENNYDRYLIKTNENQHIIDIGANIGTFSVYIGKKYPSAKIFCYEPDEKNYDKLLKNIQINSIKNTVTYQKAVGKKNGISTLFSDEYGKFGTVGSSTNKKGPKEKKVESITLQKILEENKIEKCNLLKLDCEGAEYEILMNNEQIFNKIELISLEYHNDNIHNGNELKKFLENIEYQVELIPDKHSNEYGFIHARKIK</sequence>